<evidence type="ECO:0000256" key="2">
    <source>
        <dbReference type="ARBA" id="ARBA00009604"/>
    </source>
</evidence>
<sequence>MHKISRIIGRQILDSRGNPTIEVDLYLDTGAWGRASVPSGASLGLMEAIEKRDGDLTCFRGKSVNRIVNSVNTYLADSLSNRIFDTQEALDHFLIALDGTKNKSNLGANTTLAISLAFAKAIQPKLFLGILGNNIIRKMPVPMLNFINGGEHAQNELDIQEFMILPTFQGTFMDKMEVAHQIFYKLRDLLSKNGYSTALGDEGGFAPTLRNTKEALDFLSESAIEFQGKVYFALDCAANSFFKEDHYLFENKKLSTQEMLSYYTKLVNDYPIISMEDPFSERDLDGWVEATKLLGKKILLVGDDIFVTNKELFDKYSKMNIANSILIKMNQVGTLTETIETAEAAKASGYKIIASHRSGETEDVSLSHLAIGLEADYIKAGSICRTERVCKYNELIRIESEHLIY</sequence>
<dbReference type="InterPro" id="IPR020809">
    <property type="entry name" value="Enolase_CS"/>
</dbReference>
<dbReference type="HAMAP" id="MF_00318">
    <property type="entry name" value="Enolase"/>
    <property type="match status" value="1"/>
</dbReference>
<dbReference type="Pfam" id="PF00113">
    <property type="entry name" value="Enolase_C"/>
    <property type="match status" value="1"/>
</dbReference>
<feature type="domain" description="Enolase N-terminal" evidence="12">
    <location>
        <begin position="4"/>
        <end position="130"/>
    </location>
</feature>
<evidence type="ECO:0000256" key="5">
    <source>
        <dbReference type="ARBA" id="ARBA00022525"/>
    </source>
</evidence>
<feature type="binding site" evidence="10">
    <location>
        <position position="358"/>
    </location>
    <ligand>
        <name>(2R)-2-phosphoglycerate</name>
        <dbReference type="ChEBI" id="CHEBI:58289"/>
    </ligand>
</feature>
<dbReference type="Gene3D" id="3.30.390.10">
    <property type="entry name" value="Enolase-like, N-terminal domain"/>
    <property type="match status" value="1"/>
</dbReference>
<evidence type="ECO:0000256" key="8">
    <source>
        <dbReference type="ARBA" id="ARBA00023239"/>
    </source>
</evidence>
<dbReference type="EC" id="4.2.1.11" evidence="3 10"/>
<dbReference type="PRINTS" id="PR00148">
    <property type="entry name" value="ENOLASE"/>
</dbReference>
<dbReference type="InterPro" id="IPR020810">
    <property type="entry name" value="Enolase_C"/>
</dbReference>
<dbReference type="PROSITE" id="PS00164">
    <property type="entry name" value="ENOLASE"/>
    <property type="match status" value="1"/>
</dbReference>
<dbReference type="SMART" id="SM01192">
    <property type="entry name" value="Enolase_C"/>
    <property type="match status" value="1"/>
</dbReference>
<dbReference type="CDD" id="cd03313">
    <property type="entry name" value="enolase"/>
    <property type="match status" value="1"/>
</dbReference>
<dbReference type="InterPro" id="IPR036849">
    <property type="entry name" value="Enolase-like_C_sf"/>
</dbReference>
<dbReference type="RefSeq" id="WP_322498146.1">
    <property type="nucleotide sequence ID" value="NZ_JARGYT010000091.1"/>
</dbReference>
<gene>
    <name evidence="10" type="primary">eno</name>
    <name evidence="13" type="ORF">Cyrtocomes_01091</name>
</gene>
<comment type="caution">
    <text evidence="13">The sequence shown here is derived from an EMBL/GenBank/DDBJ whole genome shotgun (WGS) entry which is preliminary data.</text>
</comment>
<dbReference type="EMBL" id="JARGYT010000091">
    <property type="protein sequence ID" value="MDZ5762699.1"/>
    <property type="molecule type" value="Genomic_DNA"/>
</dbReference>
<comment type="function">
    <text evidence="9 10">Catalyzes the reversible conversion of 2-phosphoglycerate (2-PG) into phosphoenolpyruvate (PEP). It is essential for the degradation of carbohydrates via glycolysis.</text>
</comment>
<comment type="pathway">
    <text evidence="1 10">Carbohydrate degradation; glycolysis; pyruvate from D-glyceraldehyde 3-phosphate: step 4/5.</text>
</comment>
<feature type="binding site" evidence="10">
    <location>
        <position position="379"/>
    </location>
    <ligand>
        <name>(2R)-2-phosphoglycerate</name>
        <dbReference type="ChEBI" id="CHEBI:58289"/>
    </ligand>
</feature>
<evidence type="ECO:0000313" key="14">
    <source>
        <dbReference type="Proteomes" id="UP001293791"/>
    </source>
</evidence>
<organism evidence="13 14">
    <name type="scientific">Candidatus Cyrtobacter comes</name>
    <dbReference type="NCBI Taxonomy" id="675776"/>
    <lineage>
        <taxon>Bacteria</taxon>
        <taxon>Pseudomonadati</taxon>
        <taxon>Pseudomonadota</taxon>
        <taxon>Alphaproteobacteria</taxon>
        <taxon>Rickettsiales</taxon>
        <taxon>Candidatus Midichloriaceae</taxon>
        <taxon>Candidatus Cyrtobacter</taxon>
    </lineage>
</organism>
<dbReference type="Proteomes" id="UP001293791">
    <property type="component" value="Unassembled WGS sequence"/>
</dbReference>
<dbReference type="InterPro" id="IPR000941">
    <property type="entry name" value="Enolase"/>
</dbReference>
<dbReference type="SFLD" id="SFLDS00001">
    <property type="entry name" value="Enolase"/>
    <property type="match status" value="1"/>
</dbReference>
<keyword evidence="10" id="KW-0963">Cytoplasm</keyword>
<keyword evidence="10" id="KW-0479">Metal-binding</keyword>
<evidence type="ECO:0000256" key="3">
    <source>
        <dbReference type="ARBA" id="ARBA00012058"/>
    </source>
</evidence>
<keyword evidence="5 10" id="KW-0964">Secreted</keyword>
<keyword evidence="14" id="KW-1185">Reference proteome</keyword>
<keyword evidence="7 10" id="KW-0324">Glycolysis</keyword>
<dbReference type="InterPro" id="IPR020811">
    <property type="entry name" value="Enolase_N"/>
</dbReference>
<comment type="cofactor">
    <cofactor evidence="10">
        <name>Mg(2+)</name>
        <dbReference type="ChEBI" id="CHEBI:18420"/>
    </cofactor>
    <text evidence="10">Binds a second Mg(2+) ion via substrate during catalysis.</text>
</comment>
<evidence type="ECO:0000256" key="7">
    <source>
        <dbReference type="ARBA" id="ARBA00023152"/>
    </source>
</evidence>
<comment type="catalytic activity">
    <reaction evidence="10">
        <text>(2R)-2-phosphoglycerate = phosphoenolpyruvate + H2O</text>
        <dbReference type="Rhea" id="RHEA:10164"/>
        <dbReference type="ChEBI" id="CHEBI:15377"/>
        <dbReference type="ChEBI" id="CHEBI:58289"/>
        <dbReference type="ChEBI" id="CHEBI:58702"/>
        <dbReference type="EC" id="4.2.1.11"/>
    </reaction>
</comment>
<dbReference type="SFLD" id="SFLDF00002">
    <property type="entry name" value="enolase"/>
    <property type="match status" value="1"/>
</dbReference>
<feature type="binding site" evidence="10">
    <location>
        <position position="235"/>
    </location>
    <ligand>
        <name>Mg(2+)</name>
        <dbReference type="ChEBI" id="CHEBI:18420"/>
    </ligand>
</feature>
<dbReference type="PIRSF" id="PIRSF001400">
    <property type="entry name" value="Enolase"/>
    <property type="match status" value="1"/>
</dbReference>
<evidence type="ECO:0000256" key="6">
    <source>
        <dbReference type="ARBA" id="ARBA00022842"/>
    </source>
</evidence>
<reference evidence="13 14" key="1">
    <citation type="submission" date="2023-02" db="EMBL/GenBank/DDBJ databases">
        <title>Host association and intracellularity evolved multiple times independently in the Rickettsiales.</title>
        <authorList>
            <person name="Castelli M."/>
            <person name="Nardi T."/>
            <person name="Gammuto L."/>
            <person name="Bellinzona G."/>
            <person name="Sabaneyeva E."/>
            <person name="Potekhin A."/>
            <person name="Serra V."/>
            <person name="Petroni G."/>
            <person name="Sassera D."/>
        </authorList>
    </citation>
    <scope>NUCLEOTIDE SEQUENCE [LARGE SCALE GENOMIC DNA]</scope>
    <source>
        <strain evidence="13 14">BOD18</strain>
    </source>
</reference>
<comment type="similarity">
    <text evidence="2 10">Belongs to the enolase family.</text>
</comment>
<comment type="subcellular location">
    <subcellularLocation>
        <location evidence="10">Cytoplasm</location>
    </subcellularLocation>
    <subcellularLocation>
        <location evidence="10">Secreted</location>
    </subcellularLocation>
    <subcellularLocation>
        <location evidence="10">Cell surface</location>
    </subcellularLocation>
    <text evidence="10">Fractions of enolase are present in both the cytoplasm and on the cell surface.</text>
</comment>
<protein>
    <recommendedName>
        <fullName evidence="4 10">Enolase</fullName>
        <ecNumber evidence="3 10">4.2.1.11</ecNumber>
    </recommendedName>
    <alternativeName>
        <fullName evidence="10">2-phospho-D-glycerate hydro-lyase</fullName>
    </alternativeName>
    <alternativeName>
        <fullName evidence="10">2-phosphoglycerate dehydratase</fullName>
    </alternativeName>
</protein>
<keyword evidence="8 10" id="KW-0456">Lyase</keyword>
<evidence type="ECO:0000259" key="12">
    <source>
        <dbReference type="SMART" id="SM01193"/>
    </source>
</evidence>
<dbReference type="Gene3D" id="3.20.20.120">
    <property type="entry name" value="Enolase-like C-terminal domain"/>
    <property type="match status" value="1"/>
</dbReference>
<accession>A0ABU5LA27</accession>
<feature type="active site" description="Proton acceptor" evidence="10">
    <location>
        <position position="328"/>
    </location>
</feature>
<evidence type="ECO:0000259" key="11">
    <source>
        <dbReference type="SMART" id="SM01192"/>
    </source>
</evidence>
<evidence type="ECO:0000256" key="1">
    <source>
        <dbReference type="ARBA" id="ARBA00005031"/>
    </source>
</evidence>
<dbReference type="PANTHER" id="PTHR11902">
    <property type="entry name" value="ENOLASE"/>
    <property type="match status" value="1"/>
</dbReference>
<dbReference type="SFLD" id="SFLDG00178">
    <property type="entry name" value="enolase"/>
    <property type="match status" value="1"/>
</dbReference>
<dbReference type="SUPFAM" id="SSF51604">
    <property type="entry name" value="Enolase C-terminal domain-like"/>
    <property type="match status" value="1"/>
</dbReference>
<feature type="active site" description="Proton donor" evidence="10">
    <location>
        <position position="202"/>
    </location>
</feature>
<dbReference type="Pfam" id="PF03952">
    <property type="entry name" value="Enolase_N"/>
    <property type="match status" value="1"/>
</dbReference>
<feature type="binding site" evidence="10">
    <location>
        <position position="303"/>
    </location>
    <ligand>
        <name>Mg(2+)</name>
        <dbReference type="ChEBI" id="CHEBI:18420"/>
    </ligand>
</feature>
<feature type="domain" description="Enolase C-terminal TIM barrel" evidence="11">
    <location>
        <begin position="136"/>
        <end position="405"/>
    </location>
</feature>
<name>A0ABU5LA27_9RICK</name>
<feature type="binding site" evidence="10">
    <location>
        <position position="357"/>
    </location>
    <ligand>
        <name>(2R)-2-phosphoglycerate</name>
        <dbReference type="ChEBI" id="CHEBI:58289"/>
    </ligand>
</feature>
<feature type="binding site" evidence="10">
    <location>
        <position position="328"/>
    </location>
    <ligand>
        <name>(2R)-2-phosphoglycerate</name>
        <dbReference type="ChEBI" id="CHEBI:58289"/>
    </ligand>
</feature>
<dbReference type="PANTHER" id="PTHR11902:SF1">
    <property type="entry name" value="ENOLASE"/>
    <property type="match status" value="1"/>
</dbReference>
<keyword evidence="6 10" id="KW-0460">Magnesium</keyword>
<dbReference type="NCBIfam" id="TIGR01060">
    <property type="entry name" value="eno"/>
    <property type="match status" value="1"/>
</dbReference>
<dbReference type="SUPFAM" id="SSF54826">
    <property type="entry name" value="Enolase N-terminal domain-like"/>
    <property type="match status" value="1"/>
</dbReference>
<evidence type="ECO:0000256" key="10">
    <source>
        <dbReference type="HAMAP-Rule" id="MF_00318"/>
    </source>
</evidence>
<feature type="binding site" evidence="10">
    <location>
        <position position="160"/>
    </location>
    <ligand>
        <name>(2R)-2-phosphoglycerate</name>
        <dbReference type="ChEBI" id="CHEBI:58289"/>
    </ligand>
</feature>
<evidence type="ECO:0000313" key="13">
    <source>
        <dbReference type="EMBL" id="MDZ5762699.1"/>
    </source>
</evidence>
<proteinExistence type="inferred from homology"/>
<dbReference type="SMART" id="SM01193">
    <property type="entry name" value="Enolase_N"/>
    <property type="match status" value="1"/>
</dbReference>
<feature type="binding site" evidence="10">
    <location>
        <position position="276"/>
    </location>
    <ligand>
        <name>Mg(2+)</name>
        <dbReference type="ChEBI" id="CHEBI:18420"/>
    </ligand>
</feature>
<dbReference type="InterPro" id="IPR029017">
    <property type="entry name" value="Enolase-like_N"/>
</dbReference>
<evidence type="ECO:0000256" key="9">
    <source>
        <dbReference type="ARBA" id="ARBA00045763"/>
    </source>
</evidence>
<evidence type="ECO:0000256" key="4">
    <source>
        <dbReference type="ARBA" id="ARBA00017068"/>
    </source>
</evidence>